<dbReference type="InterPro" id="IPR022284">
    <property type="entry name" value="GPAT/DHAPAT"/>
</dbReference>
<feature type="non-terminal residue" evidence="1">
    <location>
        <position position="1"/>
    </location>
</feature>
<sequence>RRHGSDLLWIVCHDWKCSQYKYSKQRTPDLVREDVFNEPLIKSLLVANPRVRTRIERILTEMSHTFSLRTVRFVGYFLTKIMKSIYKSVFVDNQLALNPSSMFADKTRTSSLRETLNGLAKECPVLYVPSHR</sequence>
<dbReference type="OrthoDB" id="10255570at2759"/>
<organism evidence="1">
    <name type="scientific">Oppiella nova</name>
    <dbReference type="NCBI Taxonomy" id="334625"/>
    <lineage>
        <taxon>Eukaryota</taxon>
        <taxon>Metazoa</taxon>
        <taxon>Ecdysozoa</taxon>
        <taxon>Arthropoda</taxon>
        <taxon>Chelicerata</taxon>
        <taxon>Arachnida</taxon>
        <taxon>Acari</taxon>
        <taxon>Acariformes</taxon>
        <taxon>Sarcoptiformes</taxon>
        <taxon>Oribatida</taxon>
        <taxon>Brachypylina</taxon>
        <taxon>Oppioidea</taxon>
        <taxon>Oppiidae</taxon>
        <taxon>Oppiella</taxon>
    </lineage>
</organism>
<dbReference type="EMBL" id="OC974786">
    <property type="protein sequence ID" value="CAD7668604.1"/>
    <property type="molecule type" value="Genomic_DNA"/>
</dbReference>
<dbReference type="GO" id="GO:0004366">
    <property type="term" value="F:glycerol-3-phosphate O-acyltransferase activity"/>
    <property type="evidence" value="ECO:0007669"/>
    <property type="project" value="TreeGrafter"/>
</dbReference>
<dbReference type="GO" id="GO:0019432">
    <property type="term" value="P:triglyceride biosynthetic process"/>
    <property type="evidence" value="ECO:0007669"/>
    <property type="project" value="TreeGrafter"/>
</dbReference>
<dbReference type="AlphaFoldDB" id="A0A7R9MV98"/>
<dbReference type="PANTHER" id="PTHR12563">
    <property type="entry name" value="GLYCEROL-3-PHOSPHATE ACYLTRANSFERASE"/>
    <property type="match status" value="1"/>
</dbReference>
<reference evidence="1" key="1">
    <citation type="submission" date="2020-11" db="EMBL/GenBank/DDBJ databases">
        <authorList>
            <person name="Tran Van P."/>
        </authorList>
    </citation>
    <scope>NUCLEOTIDE SEQUENCE</scope>
</reference>
<dbReference type="GO" id="GO:0006631">
    <property type="term" value="P:fatty acid metabolic process"/>
    <property type="evidence" value="ECO:0007669"/>
    <property type="project" value="TreeGrafter"/>
</dbReference>
<dbReference type="GO" id="GO:0016287">
    <property type="term" value="F:glycerone-phosphate O-acyltransferase activity"/>
    <property type="evidence" value="ECO:0007669"/>
    <property type="project" value="TreeGrafter"/>
</dbReference>
<keyword evidence="2" id="KW-1185">Reference proteome</keyword>
<dbReference type="GO" id="GO:0008611">
    <property type="term" value="P:ether lipid biosynthetic process"/>
    <property type="evidence" value="ECO:0007669"/>
    <property type="project" value="TreeGrafter"/>
</dbReference>
<evidence type="ECO:0000313" key="1">
    <source>
        <dbReference type="EMBL" id="CAD7668604.1"/>
    </source>
</evidence>
<evidence type="ECO:0000313" key="2">
    <source>
        <dbReference type="Proteomes" id="UP000728032"/>
    </source>
</evidence>
<protein>
    <submittedName>
        <fullName evidence="1">Uncharacterized protein</fullName>
    </submittedName>
</protein>
<dbReference type="Proteomes" id="UP000728032">
    <property type="component" value="Unassembled WGS sequence"/>
</dbReference>
<proteinExistence type="predicted"/>
<gene>
    <name evidence="1" type="ORF">ONB1V03_LOCUS23473</name>
</gene>
<dbReference type="GO" id="GO:0005778">
    <property type="term" value="C:peroxisomal membrane"/>
    <property type="evidence" value="ECO:0007669"/>
    <property type="project" value="TreeGrafter"/>
</dbReference>
<name>A0A7R9MV98_9ACAR</name>
<dbReference type="EMBL" id="CAJPVJ010059961">
    <property type="protein sequence ID" value="CAG2184053.1"/>
    <property type="molecule type" value="Genomic_DNA"/>
</dbReference>
<dbReference type="PANTHER" id="PTHR12563:SF17">
    <property type="entry name" value="DIHYDROXYACETONE PHOSPHATE ACYLTRANSFERASE"/>
    <property type="match status" value="1"/>
</dbReference>
<feature type="non-terminal residue" evidence="1">
    <location>
        <position position="132"/>
    </location>
</feature>
<dbReference type="GO" id="GO:0031966">
    <property type="term" value="C:mitochondrial membrane"/>
    <property type="evidence" value="ECO:0007669"/>
    <property type="project" value="TreeGrafter"/>
</dbReference>
<accession>A0A7R9MV98</accession>
<dbReference type="GO" id="GO:0008654">
    <property type="term" value="P:phospholipid biosynthetic process"/>
    <property type="evidence" value="ECO:0007669"/>
    <property type="project" value="TreeGrafter"/>
</dbReference>